<accession>A0A915KDC8</accession>
<dbReference type="AlphaFoldDB" id="A0A915KDC8"/>
<evidence type="ECO:0000313" key="8">
    <source>
        <dbReference type="WBParaSite" id="nRc.2.0.1.t36717-RA"/>
    </source>
</evidence>
<keyword evidence="5" id="KW-0676">Redox-active center</keyword>
<evidence type="ECO:0000256" key="5">
    <source>
        <dbReference type="ARBA" id="ARBA00023284"/>
    </source>
</evidence>
<dbReference type="PROSITE" id="PS51354">
    <property type="entry name" value="GLUTAREDOXIN_2"/>
    <property type="match status" value="1"/>
</dbReference>
<dbReference type="OMA" id="VHPSVHE"/>
<keyword evidence="3" id="KW-0249">Electron transport</keyword>
<keyword evidence="4" id="KW-1015">Disulfide bond</keyword>
<sequence length="80" mass="9247">MPTFDDTFQKQVADNPVVVYSKSTCGYCTEARKLFDKERIPYFSYDIDKNEDGMDVFKSIHAVTKSRYVPQIFICGKYVG</sequence>
<evidence type="ECO:0000256" key="1">
    <source>
        <dbReference type="ARBA" id="ARBA00007787"/>
    </source>
</evidence>
<dbReference type="Pfam" id="PF00462">
    <property type="entry name" value="Glutaredoxin"/>
    <property type="match status" value="1"/>
</dbReference>
<dbReference type="Proteomes" id="UP000887565">
    <property type="component" value="Unplaced"/>
</dbReference>
<dbReference type="GO" id="GO:0015035">
    <property type="term" value="F:protein-disulfide reductase activity"/>
    <property type="evidence" value="ECO:0007669"/>
    <property type="project" value="TreeGrafter"/>
</dbReference>
<evidence type="ECO:0000313" key="7">
    <source>
        <dbReference type="Proteomes" id="UP000887565"/>
    </source>
</evidence>
<keyword evidence="7" id="KW-1185">Reference proteome</keyword>
<reference evidence="8" key="1">
    <citation type="submission" date="2022-11" db="UniProtKB">
        <authorList>
            <consortium name="WormBaseParasite"/>
        </authorList>
    </citation>
    <scope>IDENTIFICATION</scope>
</reference>
<dbReference type="WBParaSite" id="nRc.2.0.1.t36717-RA">
    <property type="protein sequence ID" value="nRc.2.0.1.t36717-RA"/>
    <property type="gene ID" value="nRc.2.0.1.g36717"/>
</dbReference>
<evidence type="ECO:0000256" key="2">
    <source>
        <dbReference type="ARBA" id="ARBA00022448"/>
    </source>
</evidence>
<protein>
    <submittedName>
        <fullName evidence="8">Glutaredoxin domain-containing protein</fullName>
    </submittedName>
</protein>
<dbReference type="Gene3D" id="3.40.30.10">
    <property type="entry name" value="Glutaredoxin"/>
    <property type="match status" value="1"/>
</dbReference>
<dbReference type="InterPro" id="IPR036249">
    <property type="entry name" value="Thioredoxin-like_sf"/>
</dbReference>
<evidence type="ECO:0000256" key="3">
    <source>
        <dbReference type="ARBA" id="ARBA00022982"/>
    </source>
</evidence>
<keyword evidence="2" id="KW-0813">Transport</keyword>
<comment type="similarity">
    <text evidence="1">Belongs to the glutaredoxin family.</text>
</comment>
<dbReference type="InterPro" id="IPR014025">
    <property type="entry name" value="Glutaredoxin_subgr"/>
</dbReference>
<dbReference type="SUPFAM" id="SSF52833">
    <property type="entry name" value="Thioredoxin-like"/>
    <property type="match status" value="1"/>
</dbReference>
<feature type="domain" description="Glutaredoxin" evidence="6">
    <location>
        <begin position="17"/>
        <end position="79"/>
    </location>
</feature>
<dbReference type="InterPro" id="IPR002109">
    <property type="entry name" value="Glutaredoxin"/>
</dbReference>
<dbReference type="GO" id="GO:0005739">
    <property type="term" value="C:mitochondrion"/>
    <property type="evidence" value="ECO:0007669"/>
    <property type="project" value="TreeGrafter"/>
</dbReference>
<evidence type="ECO:0000256" key="4">
    <source>
        <dbReference type="ARBA" id="ARBA00023157"/>
    </source>
</evidence>
<evidence type="ECO:0000259" key="6">
    <source>
        <dbReference type="Pfam" id="PF00462"/>
    </source>
</evidence>
<organism evidence="7 8">
    <name type="scientific">Romanomermis culicivorax</name>
    <name type="common">Nematode worm</name>
    <dbReference type="NCBI Taxonomy" id="13658"/>
    <lineage>
        <taxon>Eukaryota</taxon>
        <taxon>Metazoa</taxon>
        <taxon>Ecdysozoa</taxon>
        <taxon>Nematoda</taxon>
        <taxon>Enoplea</taxon>
        <taxon>Dorylaimia</taxon>
        <taxon>Mermithida</taxon>
        <taxon>Mermithoidea</taxon>
        <taxon>Mermithidae</taxon>
        <taxon>Romanomermis</taxon>
    </lineage>
</organism>
<dbReference type="PANTHER" id="PTHR46679:SF1">
    <property type="entry name" value="GLUTAREDOXIN-2, MITOCHONDRIAL"/>
    <property type="match status" value="1"/>
</dbReference>
<dbReference type="PANTHER" id="PTHR46679">
    <property type="match status" value="1"/>
</dbReference>
<proteinExistence type="inferred from homology"/>
<dbReference type="PRINTS" id="PR00160">
    <property type="entry name" value="GLUTAREDOXIN"/>
</dbReference>
<name>A0A915KDC8_ROMCU</name>